<proteinExistence type="predicted"/>
<evidence type="ECO:0000259" key="1">
    <source>
        <dbReference type="Pfam" id="PF00534"/>
    </source>
</evidence>
<dbReference type="PANTHER" id="PTHR12526">
    <property type="entry name" value="GLYCOSYLTRANSFERASE"/>
    <property type="match status" value="1"/>
</dbReference>
<keyword evidence="3" id="KW-1185">Reference proteome</keyword>
<dbReference type="PATRIC" id="fig|1121448.10.peg.2495"/>
<accession>T2GCH4</accession>
<dbReference type="SUPFAM" id="SSF53756">
    <property type="entry name" value="UDP-Glycosyltransferase/glycogen phosphorylase"/>
    <property type="match status" value="1"/>
</dbReference>
<dbReference type="HOGENOM" id="CLU_009583_14_2_7"/>
<dbReference type="Proteomes" id="UP000016587">
    <property type="component" value="Chromosome"/>
</dbReference>
<feature type="domain" description="Glycosyl transferase family 1" evidence="1">
    <location>
        <begin position="221"/>
        <end position="380"/>
    </location>
</feature>
<organism evidence="2 3">
    <name type="scientific">Megalodesulfovibrio gigas (strain ATCC 19364 / DSM 1382 / NCIMB 9332 / VKM B-1759)</name>
    <name type="common">Desulfovibrio gigas</name>
    <dbReference type="NCBI Taxonomy" id="1121448"/>
    <lineage>
        <taxon>Bacteria</taxon>
        <taxon>Pseudomonadati</taxon>
        <taxon>Thermodesulfobacteriota</taxon>
        <taxon>Desulfovibrionia</taxon>
        <taxon>Desulfovibrionales</taxon>
        <taxon>Desulfovibrionaceae</taxon>
        <taxon>Megalodesulfovibrio</taxon>
    </lineage>
</organism>
<dbReference type="InterPro" id="IPR001296">
    <property type="entry name" value="Glyco_trans_1"/>
</dbReference>
<keyword evidence="2" id="KW-0808">Transferase</keyword>
<dbReference type="AlphaFoldDB" id="T2GCH4"/>
<reference evidence="3" key="2">
    <citation type="submission" date="2013-07" db="EMBL/GenBank/DDBJ databases">
        <authorList>
            <person name="Morais-Silva F.O."/>
            <person name="Rezende A.M."/>
            <person name="Pimentel C."/>
            <person name="Resende D.M."/>
            <person name="Santos C.I."/>
            <person name="Clemente C."/>
            <person name="de Oliveira L.M."/>
            <person name="da Silva S.M."/>
            <person name="Costa D.A."/>
            <person name="Varela-Raposo A."/>
            <person name="Horacio E.C.A."/>
            <person name="Matos M."/>
            <person name="Flores O."/>
            <person name="Ruiz J.C."/>
            <person name="Rodrigues-Pousada C."/>
        </authorList>
    </citation>
    <scope>NUCLEOTIDE SEQUENCE [LARGE SCALE GENOMIC DNA]</scope>
    <source>
        <strain evidence="3">ATCC 19364 / DSM 1382 / NCIMB 9332 / VKM B-1759</strain>
    </source>
</reference>
<evidence type="ECO:0000313" key="2">
    <source>
        <dbReference type="EMBL" id="AGW14280.1"/>
    </source>
</evidence>
<dbReference type="Gene3D" id="3.40.50.2000">
    <property type="entry name" value="Glycogen Phosphorylase B"/>
    <property type="match status" value="2"/>
</dbReference>
<gene>
    <name evidence="2" type="ORF">DGI_2547</name>
</gene>
<dbReference type="Pfam" id="PF00534">
    <property type="entry name" value="Glycos_transf_1"/>
    <property type="match status" value="1"/>
</dbReference>
<name>T2GCH4_MEGG1</name>
<evidence type="ECO:0000313" key="3">
    <source>
        <dbReference type="Proteomes" id="UP000016587"/>
    </source>
</evidence>
<dbReference type="STRING" id="1121448.DGI_2547"/>
<dbReference type="eggNOG" id="COG0438">
    <property type="taxonomic scope" value="Bacteria"/>
</dbReference>
<dbReference type="KEGG" id="dgg:DGI_2547"/>
<reference evidence="2 3" key="1">
    <citation type="journal article" date="2013" name="J. Bacteriol.">
        <title>Roles of HynAB and Ech, the only two hydrogenases found in the model sulfate reducer Desulfovibrio gigas.</title>
        <authorList>
            <person name="Morais-Silva F.O."/>
            <person name="Santos C.I."/>
            <person name="Rodrigues R."/>
            <person name="Pereira I.A."/>
            <person name="Rodrigues-Pousada C."/>
        </authorList>
    </citation>
    <scope>NUCLEOTIDE SEQUENCE [LARGE SCALE GENOMIC DNA]</scope>
    <source>
        <strain evidence="3">ATCC 19364 / DSM 1382 / NCIMB 9332 / VKM B-1759</strain>
    </source>
</reference>
<dbReference type="RefSeq" id="WP_021761282.1">
    <property type="nucleotide sequence ID" value="NC_022444.1"/>
</dbReference>
<sequence length="407" mass="45154">MHPRVAYISLWLPKPSETFIMREILCLREQGVDILPTALYGPLRKHFSREMQAFASTVTRLGLRHLSRGVADERFWWKRDPAAVRECLGYARLGFRTLERTGENLWALHAGFRLARMFEEHAITHMHAPWATGPAMAAMVASRLTGIPFSFAARAGDIYPPEQALQAKIARAAFVRVNTQSNVTYLRSLVPVEHQAKILNVYNAVTLIPAEEAPVFMTPPVRILAIGRFVKTKGFDDLLRACAILKEQEVDFLLTLAGSGGEEAALKQLARELNITDRLHFPGFVTHEEVSRLLDQTDCFVMPSVVGRNGDRDGIPNVIMEACTHRVPVVATDCSGIGEVIRNGETGRLVPQRNPEALAAALRQTLADRAEALRLAAAAKTLVLSLFDQQTNCATLRALFTEKGRKG</sequence>
<dbReference type="EMBL" id="CP006585">
    <property type="protein sequence ID" value="AGW14280.1"/>
    <property type="molecule type" value="Genomic_DNA"/>
</dbReference>
<protein>
    <submittedName>
        <fullName evidence="2">Putative glycosyltransferase</fullName>
    </submittedName>
</protein>
<dbReference type="GO" id="GO:0016757">
    <property type="term" value="F:glycosyltransferase activity"/>
    <property type="evidence" value="ECO:0007669"/>
    <property type="project" value="InterPro"/>
</dbReference>